<dbReference type="SMART" id="SM01130">
    <property type="entry name" value="DHDPS"/>
    <property type="match status" value="1"/>
</dbReference>
<dbReference type="InterPro" id="IPR017655">
    <property type="entry name" value="Dehydro-deoxyglucarate_dehyd"/>
</dbReference>
<dbReference type="Proteomes" id="UP001550850">
    <property type="component" value="Unassembled WGS sequence"/>
</dbReference>
<keyword evidence="8" id="KW-1185">Reference proteome</keyword>
<name>A0ABV2YRG2_9ACTN</name>
<evidence type="ECO:0000256" key="5">
    <source>
        <dbReference type="HAMAP-Rule" id="MF_00694"/>
    </source>
</evidence>
<comment type="similarity">
    <text evidence="3 5 6">Belongs to the DapA family.</text>
</comment>
<comment type="catalytic activity">
    <reaction evidence="1 5">
        <text>5-dehydro-4-deoxy-D-glucarate + H(+) = 2,5-dioxopentanoate + CO2 + H2O</text>
        <dbReference type="Rhea" id="RHEA:24608"/>
        <dbReference type="ChEBI" id="CHEBI:15377"/>
        <dbReference type="ChEBI" id="CHEBI:15378"/>
        <dbReference type="ChEBI" id="CHEBI:16526"/>
        <dbReference type="ChEBI" id="CHEBI:42819"/>
        <dbReference type="ChEBI" id="CHEBI:58136"/>
        <dbReference type="EC" id="4.2.1.41"/>
    </reaction>
</comment>
<proteinExistence type="inferred from homology"/>
<organism evidence="7 8">
    <name type="scientific">Streptomyces fragilis</name>
    <dbReference type="NCBI Taxonomy" id="67301"/>
    <lineage>
        <taxon>Bacteria</taxon>
        <taxon>Bacillati</taxon>
        <taxon>Actinomycetota</taxon>
        <taxon>Actinomycetes</taxon>
        <taxon>Kitasatosporales</taxon>
        <taxon>Streptomycetaceae</taxon>
        <taxon>Streptomyces</taxon>
    </lineage>
</organism>
<sequence>MEMTSTYVDIRSPEVPMFDGVLFFPVTPFARAGHIDKAALAEHVGRGLDAGPGGVFAACGTGEFHALDPEEYGEVVRTAVETTAGRVPVFAGTGGPLPLAWRLSRIAQDAGADGLLLLPPYLVESPPAGLVAYTRQVAAASELPLIVYNRSNARYTPEAAAEVARLEKVVGFKDGVGDLDRLSRTVLAVRSALAGRDKPFQFFNGMPTAEVTVPAYRGIGVELYSSAVFCFAPEISHAFHRAVTTGDDATRDLLLRDFFHPLVALRDRVPGYAVSLVKAAVTLRGHDVGGVRPPLTDPAPQHLERLRRIVGTGLEIAARSGKEAVR</sequence>
<accession>A0ABV2YRG2</accession>
<dbReference type="Gene3D" id="3.20.20.70">
    <property type="entry name" value="Aldolase class I"/>
    <property type="match status" value="1"/>
</dbReference>
<dbReference type="SUPFAM" id="SSF51569">
    <property type="entry name" value="Aldolase"/>
    <property type="match status" value="1"/>
</dbReference>
<dbReference type="PANTHER" id="PTHR12128">
    <property type="entry name" value="DIHYDRODIPICOLINATE SYNTHASE"/>
    <property type="match status" value="1"/>
</dbReference>
<dbReference type="PANTHER" id="PTHR12128:SF19">
    <property type="entry name" value="5-DEHYDRO-4-DEOXYGLUCARATE DEHYDRATASE 2-RELATED"/>
    <property type="match status" value="1"/>
</dbReference>
<protein>
    <recommendedName>
        <fullName evidence="5">Probable 5-dehydro-4-deoxyglucarate dehydratase</fullName>
        <ecNumber evidence="5">4.2.1.41</ecNumber>
    </recommendedName>
    <alternativeName>
        <fullName evidence="5">5-keto-4-deoxy-glucarate dehydratase</fullName>
        <shortName evidence="5">KDGDH</shortName>
    </alternativeName>
</protein>
<dbReference type="HAMAP" id="MF_00694">
    <property type="entry name" value="KDGDH"/>
    <property type="match status" value="1"/>
</dbReference>
<keyword evidence="4 5" id="KW-0456">Lyase</keyword>
<dbReference type="NCBIfam" id="NF002958">
    <property type="entry name" value="PRK03620.1"/>
    <property type="match status" value="1"/>
</dbReference>
<evidence type="ECO:0000256" key="3">
    <source>
        <dbReference type="ARBA" id="ARBA00007592"/>
    </source>
</evidence>
<comment type="caution">
    <text evidence="7">The sequence shown here is derived from an EMBL/GenBank/DDBJ whole genome shotgun (WGS) entry which is preliminary data.</text>
</comment>
<evidence type="ECO:0000256" key="2">
    <source>
        <dbReference type="ARBA" id="ARBA00004983"/>
    </source>
</evidence>
<dbReference type="RefSeq" id="WP_245967711.1">
    <property type="nucleotide sequence ID" value="NZ_BEVZ01000006.1"/>
</dbReference>
<dbReference type="InterPro" id="IPR002220">
    <property type="entry name" value="DapA-like"/>
</dbReference>
<comment type="pathway">
    <text evidence="2 5">Carbohydrate acid metabolism; D-glucarate degradation; 2,5-dioxopentanoate from D-glucarate: step 2/2.</text>
</comment>
<dbReference type="PIRSF" id="PIRSF001365">
    <property type="entry name" value="DHDPS"/>
    <property type="match status" value="1"/>
</dbReference>
<dbReference type="EMBL" id="JBEZUR010000095">
    <property type="protein sequence ID" value="MEU3558311.1"/>
    <property type="molecule type" value="Genomic_DNA"/>
</dbReference>
<evidence type="ECO:0000313" key="8">
    <source>
        <dbReference type="Proteomes" id="UP001550850"/>
    </source>
</evidence>
<evidence type="ECO:0000256" key="4">
    <source>
        <dbReference type="ARBA" id="ARBA00023239"/>
    </source>
</evidence>
<dbReference type="EC" id="4.2.1.41" evidence="5"/>
<dbReference type="Pfam" id="PF00701">
    <property type="entry name" value="DHDPS"/>
    <property type="match status" value="1"/>
</dbReference>
<gene>
    <name evidence="7" type="ORF">AB0E65_29505</name>
</gene>
<dbReference type="InterPro" id="IPR013785">
    <property type="entry name" value="Aldolase_TIM"/>
</dbReference>
<evidence type="ECO:0000256" key="1">
    <source>
        <dbReference type="ARBA" id="ARBA00001446"/>
    </source>
</evidence>
<reference evidence="7 8" key="1">
    <citation type="submission" date="2024-06" db="EMBL/GenBank/DDBJ databases">
        <title>The Natural Products Discovery Center: Release of the First 8490 Sequenced Strains for Exploring Actinobacteria Biosynthetic Diversity.</title>
        <authorList>
            <person name="Kalkreuter E."/>
            <person name="Kautsar S.A."/>
            <person name="Yang D."/>
            <person name="Bader C.D."/>
            <person name="Teijaro C.N."/>
            <person name="Fluegel L."/>
            <person name="Davis C.M."/>
            <person name="Simpson J.R."/>
            <person name="Lauterbach L."/>
            <person name="Steele A.D."/>
            <person name="Gui C."/>
            <person name="Meng S."/>
            <person name="Li G."/>
            <person name="Viehrig K."/>
            <person name="Ye F."/>
            <person name="Su P."/>
            <person name="Kiefer A.F."/>
            <person name="Nichols A."/>
            <person name="Cepeda A.J."/>
            <person name="Yan W."/>
            <person name="Fan B."/>
            <person name="Jiang Y."/>
            <person name="Adhikari A."/>
            <person name="Zheng C.-J."/>
            <person name="Schuster L."/>
            <person name="Cowan T.M."/>
            <person name="Smanski M.J."/>
            <person name="Chevrette M.G."/>
            <person name="De Carvalho L.P.S."/>
            <person name="Shen B."/>
        </authorList>
    </citation>
    <scope>NUCLEOTIDE SEQUENCE [LARGE SCALE GENOMIC DNA]</scope>
    <source>
        <strain evidence="7 8">NPDC038104</strain>
    </source>
</reference>
<evidence type="ECO:0000256" key="6">
    <source>
        <dbReference type="PIRNR" id="PIRNR001365"/>
    </source>
</evidence>
<evidence type="ECO:0000313" key="7">
    <source>
        <dbReference type="EMBL" id="MEU3558311.1"/>
    </source>
</evidence>